<dbReference type="SUPFAM" id="SSF141571">
    <property type="entry name" value="Pentapeptide repeat-like"/>
    <property type="match status" value="1"/>
</dbReference>
<evidence type="ECO:0000256" key="1">
    <source>
        <dbReference type="SAM" id="Coils"/>
    </source>
</evidence>
<dbReference type="InterPro" id="IPR052949">
    <property type="entry name" value="PA_immunity-related"/>
</dbReference>
<feature type="coiled-coil region" evidence="1">
    <location>
        <begin position="67"/>
        <end position="101"/>
    </location>
</feature>
<accession>A0A376PQ77</accession>
<feature type="transmembrane region" description="Helical" evidence="2">
    <location>
        <begin position="16"/>
        <end position="34"/>
    </location>
</feature>
<keyword evidence="2" id="KW-1133">Transmembrane helix</keyword>
<protein>
    <submittedName>
        <fullName evidence="3">Uncharacterized protein conserved in bacteria</fullName>
    </submittedName>
</protein>
<dbReference type="Pfam" id="PF00805">
    <property type="entry name" value="Pentapeptide"/>
    <property type="match status" value="1"/>
</dbReference>
<dbReference type="AlphaFoldDB" id="A0A376PQ77"/>
<dbReference type="Gene3D" id="2.160.20.80">
    <property type="entry name" value="E3 ubiquitin-protein ligase SopA"/>
    <property type="match status" value="1"/>
</dbReference>
<name>A0A376PQ77_ECOLX</name>
<feature type="transmembrane region" description="Helical" evidence="2">
    <location>
        <begin position="46"/>
        <end position="67"/>
    </location>
</feature>
<sequence>MKRTSSFRRTISNMKYIIGIFFLYSGLIVGLSVYNDNYNSKFMENFLVNANSSILDFLVLGVILYYFENKRQNKDAIHELIEDLENLAKHSSAELNIMKIKIIRQLNAKGIYNIQVPRIELDKMSTIKYLHFKDADLNGLNMSESYIRDCSFDNCTIQALNITGNRVKSVKFKNCKLRNIKAFNTCFQNVTFENCSFEGGYFTDSEMKSCILKGCDFKSVTYEGANMRNANLLNSINISVKELVKAKNIDYLICDEQIKNEIRKENPAIKISRGIIRG</sequence>
<dbReference type="PANTHER" id="PTHR42999">
    <property type="entry name" value="ANTIBIOTIC RESISTANCE PROTEIN MCBG"/>
    <property type="match status" value="1"/>
</dbReference>
<organism evidence="3 4">
    <name type="scientific">Escherichia coli</name>
    <dbReference type="NCBI Taxonomy" id="562"/>
    <lineage>
        <taxon>Bacteria</taxon>
        <taxon>Pseudomonadati</taxon>
        <taxon>Pseudomonadota</taxon>
        <taxon>Gammaproteobacteria</taxon>
        <taxon>Enterobacterales</taxon>
        <taxon>Enterobacteriaceae</taxon>
        <taxon>Escherichia</taxon>
    </lineage>
</organism>
<reference evidence="3 4" key="1">
    <citation type="submission" date="2018-06" db="EMBL/GenBank/DDBJ databases">
        <authorList>
            <consortium name="Pathogen Informatics"/>
            <person name="Doyle S."/>
        </authorList>
    </citation>
    <scope>NUCLEOTIDE SEQUENCE [LARGE SCALE GENOMIC DNA]</scope>
    <source>
        <strain evidence="3 4">NCTC8621</strain>
    </source>
</reference>
<proteinExistence type="predicted"/>
<dbReference type="RefSeq" id="WP_115196335.1">
    <property type="nucleotide sequence ID" value="NZ_CP128581.1"/>
</dbReference>
<gene>
    <name evidence="3" type="ORF">NCTC8621_00039</name>
</gene>
<evidence type="ECO:0000313" key="4">
    <source>
        <dbReference type="Proteomes" id="UP000255093"/>
    </source>
</evidence>
<keyword evidence="1" id="KW-0175">Coiled coil</keyword>
<evidence type="ECO:0000256" key="2">
    <source>
        <dbReference type="SAM" id="Phobius"/>
    </source>
</evidence>
<keyword evidence="2" id="KW-0812">Transmembrane</keyword>
<dbReference type="EMBL" id="UGBW01000002">
    <property type="protein sequence ID" value="STH80174.1"/>
    <property type="molecule type" value="Genomic_DNA"/>
</dbReference>
<dbReference type="InterPro" id="IPR001646">
    <property type="entry name" value="5peptide_repeat"/>
</dbReference>
<dbReference type="PANTHER" id="PTHR42999:SF2">
    <property type="match status" value="1"/>
</dbReference>
<evidence type="ECO:0000313" key="3">
    <source>
        <dbReference type="EMBL" id="STH80174.1"/>
    </source>
</evidence>
<keyword evidence="2" id="KW-0472">Membrane</keyword>
<dbReference type="Proteomes" id="UP000255093">
    <property type="component" value="Unassembled WGS sequence"/>
</dbReference>